<proteinExistence type="predicted"/>
<dbReference type="EMBL" id="DPMF01000354">
    <property type="protein sequence ID" value="HCV82430.1"/>
    <property type="molecule type" value="Genomic_DNA"/>
</dbReference>
<evidence type="ECO:0000313" key="2">
    <source>
        <dbReference type="Proteomes" id="UP000264330"/>
    </source>
</evidence>
<comment type="caution">
    <text evidence="1">The sequence shown here is derived from an EMBL/GenBank/DDBJ whole genome shotgun (WGS) entry which is preliminary data.</text>
</comment>
<reference evidence="1 2" key="1">
    <citation type="journal article" date="2018" name="Nat. Biotechnol.">
        <title>A standardized bacterial taxonomy based on genome phylogeny substantially revises the tree of life.</title>
        <authorList>
            <person name="Parks D.H."/>
            <person name="Chuvochina M."/>
            <person name="Waite D.W."/>
            <person name="Rinke C."/>
            <person name="Skarshewski A."/>
            <person name="Chaumeil P.A."/>
            <person name="Hugenholtz P."/>
        </authorList>
    </citation>
    <scope>NUCLEOTIDE SEQUENCE [LARGE SCALE GENOMIC DNA]</scope>
    <source>
        <strain evidence="1">UBA9359</strain>
    </source>
</reference>
<dbReference type="AlphaFoldDB" id="A0A3D5J4Z3"/>
<organism evidence="1 2">
    <name type="scientific">Zunongwangia profunda</name>
    <dbReference type="NCBI Taxonomy" id="398743"/>
    <lineage>
        <taxon>Bacteria</taxon>
        <taxon>Pseudomonadati</taxon>
        <taxon>Bacteroidota</taxon>
        <taxon>Flavobacteriia</taxon>
        <taxon>Flavobacteriales</taxon>
        <taxon>Flavobacteriaceae</taxon>
        <taxon>Zunongwangia</taxon>
    </lineage>
</organism>
<dbReference type="Proteomes" id="UP000264330">
    <property type="component" value="Unassembled WGS sequence"/>
</dbReference>
<name>A0A3D5J4Z3_9FLAO</name>
<accession>A0A3D5J4Z3</accession>
<gene>
    <name evidence="1" type="ORF">DGQ38_15415</name>
</gene>
<evidence type="ECO:0000313" key="1">
    <source>
        <dbReference type="EMBL" id="HCV82430.1"/>
    </source>
</evidence>
<protein>
    <submittedName>
        <fullName evidence="1">Uncharacterized protein</fullName>
    </submittedName>
</protein>
<sequence>MIKSFLLLIPCVLLSEENIWKTIHDKREYSISGVALFKDGYIVVHDNKEKQEARISYLDKKLNISKLIWPEPMLPFDLEAVAKFPNIKGRFIFMESTGKCYETFIDQKDFRIDLLRTFTLPKVKLNMNLEGLTIFQSAQGIVFIYGDRGSDLRASTLFTAFFNPRKNEFYDIKSFEFDLPKPYSHKRNIADLTINSEGFVWSSATSDPGDDGPFSTAIYEIGKINTVGSFNPIHSSLQKPLMVFSDQKVEAITFKKRDLILMTDNENFGSTFLLIKSK</sequence>